<reference evidence="2 3" key="1">
    <citation type="submission" date="2018-02" db="EMBL/GenBank/DDBJ databases">
        <title>Genome sequence of the basidiomycete white-rot fungus Phlebia centrifuga.</title>
        <authorList>
            <person name="Granchi Z."/>
            <person name="Peng M."/>
            <person name="de Vries R.P."/>
            <person name="Hilden K."/>
            <person name="Makela M.R."/>
            <person name="Grigoriev I."/>
            <person name="Riley R."/>
        </authorList>
    </citation>
    <scope>NUCLEOTIDE SEQUENCE [LARGE SCALE GENOMIC DNA]</scope>
    <source>
        <strain evidence="2 3">FBCC195</strain>
    </source>
</reference>
<keyword evidence="3" id="KW-1185">Reference proteome</keyword>
<dbReference type="Proteomes" id="UP000186601">
    <property type="component" value="Unassembled WGS sequence"/>
</dbReference>
<feature type="transmembrane region" description="Helical" evidence="1">
    <location>
        <begin position="84"/>
        <end position="103"/>
    </location>
</feature>
<keyword evidence="1" id="KW-0472">Membrane</keyword>
<dbReference type="EMBL" id="MLYV02000838">
    <property type="protein sequence ID" value="PSR76610.1"/>
    <property type="molecule type" value="Genomic_DNA"/>
</dbReference>
<evidence type="ECO:0000313" key="3">
    <source>
        <dbReference type="Proteomes" id="UP000186601"/>
    </source>
</evidence>
<protein>
    <submittedName>
        <fullName evidence="2">Uncharacterized protein</fullName>
    </submittedName>
</protein>
<gene>
    <name evidence="2" type="ORF">PHLCEN_2v8368</name>
</gene>
<organism evidence="2 3">
    <name type="scientific">Hermanssonia centrifuga</name>
    <dbReference type="NCBI Taxonomy" id="98765"/>
    <lineage>
        <taxon>Eukaryota</taxon>
        <taxon>Fungi</taxon>
        <taxon>Dikarya</taxon>
        <taxon>Basidiomycota</taxon>
        <taxon>Agaricomycotina</taxon>
        <taxon>Agaricomycetes</taxon>
        <taxon>Polyporales</taxon>
        <taxon>Meruliaceae</taxon>
        <taxon>Hermanssonia</taxon>
    </lineage>
</organism>
<proteinExistence type="predicted"/>
<keyword evidence="1" id="KW-1133">Transmembrane helix</keyword>
<evidence type="ECO:0000256" key="1">
    <source>
        <dbReference type="SAM" id="Phobius"/>
    </source>
</evidence>
<sequence length="162" mass="19218">MPDFYMLKLETIWLDQTVHFEQWNKFISDMRRDWEKAITPQEYLAQREGRCFGLDALALTFSMLSFLVAMSYVFFDATDSRTKCLLGLLLVSLTFVTLAVLYMDWGTVVPTRDSFWRRLGTSIVERIFNPRRYWKRDSKTLASVLRKLKLFFSGQIRDEENV</sequence>
<dbReference type="AlphaFoldDB" id="A0A2R6NTX4"/>
<comment type="caution">
    <text evidence="2">The sequence shown here is derived from an EMBL/GenBank/DDBJ whole genome shotgun (WGS) entry which is preliminary data.</text>
</comment>
<name>A0A2R6NTX4_9APHY</name>
<keyword evidence="1" id="KW-0812">Transmembrane</keyword>
<feature type="transmembrane region" description="Helical" evidence="1">
    <location>
        <begin position="56"/>
        <end position="75"/>
    </location>
</feature>
<evidence type="ECO:0000313" key="2">
    <source>
        <dbReference type="EMBL" id="PSR76610.1"/>
    </source>
</evidence>
<accession>A0A2R6NTX4</accession>